<dbReference type="PROSITE" id="PS52016">
    <property type="entry name" value="TONB_DEPENDENT_REC_3"/>
    <property type="match status" value="1"/>
</dbReference>
<reference evidence="15 16" key="1">
    <citation type="submission" date="2013-12" db="EMBL/GenBank/DDBJ databases">
        <authorList>
            <consortium name="DOE Joint Genome Institute"/>
            <person name="Muyzer G."/>
            <person name="Huntemann M."/>
            <person name="Han J."/>
            <person name="Chen A."/>
            <person name="Kyrpides N."/>
            <person name="Mavromatis K."/>
            <person name="Markowitz V."/>
            <person name="Palaniappan K."/>
            <person name="Ivanova N."/>
            <person name="Schaumberg A."/>
            <person name="Pati A."/>
            <person name="Liolios K."/>
            <person name="Nordberg H.P."/>
            <person name="Cantor M.N."/>
            <person name="Hua S.X."/>
            <person name="Woyke T."/>
        </authorList>
    </citation>
    <scope>NUCLEOTIDE SEQUENCE [LARGE SCALE GENOMIC DNA]</scope>
    <source>
        <strain evidence="15 16">ARh 1</strain>
    </source>
</reference>
<keyword evidence="3 10" id="KW-1134">Transmembrane beta strand</keyword>
<evidence type="ECO:0000256" key="6">
    <source>
        <dbReference type="ARBA" id="ARBA00023065"/>
    </source>
</evidence>
<keyword evidence="8 10" id="KW-0472">Membrane</keyword>
<dbReference type="InterPro" id="IPR037066">
    <property type="entry name" value="Plug_dom_sf"/>
</dbReference>
<dbReference type="PANTHER" id="PTHR30069:SF53">
    <property type="entry name" value="COLICIN I RECEPTOR-RELATED"/>
    <property type="match status" value="1"/>
</dbReference>
<protein>
    <submittedName>
        <fullName evidence="15">TonB-denpendent receptor</fullName>
    </submittedName>
</protein>
<feature type="signal peptide" evidence="12">
    <location>
        <begin position="1"/>
        <end position="26"/>
    </location>
</feature>
<dbReference type="HOGENOM" id="CLU_008287_18_5_6"/>
<comment type="subcellular location">
    <subcellularLocation>
        <location evidence="1 10">Cell outer membrane</location>
        <topology evidence="1 10">Multi-pass membrane protein</topology>
    </subcellularLocation>
</comment>
<dbReference type="GO" id="GO:0015889">
    <property type="term" value="P:cobalamin transport"/>
    <property type="evidence" value="ECO:0007669"/>
    <property type="project" value="TreeGrafter"/>
</dbReference>
<dbReference type="KEGG" id="tti:THITH_14995"/>
<gene>
    <name evidence="15" type="ORF">THITH_14995</name>
</gene>
<dbReference type="AlphaFoldDB" id="W0DQ50"/>
<keyword evidence="7 11" id="KW-0798">TonB box</keyword>
<keyword evidence="2 10" id="KW-0813">Transport</keyword>
<dbReference type="PANTHER" id="PTHR30069">
    <property type="entry name" value="TONB-DEPENDENT OUTER MEMBRANE RECEPTOR"/>
    <property type="match status" value="1"/>
</dbReference>
<dbReference type="RefSeq" id="WP_006747085.1">
    <property type="nucleotide sequence ID" value="NZ_CP007029.1"/>
</dbReference>
<evidence type="ECO:0000256" key="8">
    <source>
        <dbReference type="ARBA" id="ARBA00023136"/>
    </source>
</evidence>
<evidence type="ECO:0000256" key="7">
    <source>
        <dbReference type="ARBA" id="ARBA00023077"/>
    </source>
</evidence>
<evidence type="ECO:0000256" key="11">
    <source>
        <dbReference type="RuleBase" id="RU003357"/>
    </source>
</evidence>
<evidence type="ECO:0000256" key="2">
    <source>
        <dbReference type="ARBA" id="ARBA00022448"/>
    </source>
</evidence>
<dbReference type="CDD" id="cd01347">
    <property type="entry name" value="ligand_gated_channel"/>
    <property type="match status" value="1"/>
</dbReference>
<dbReference type="OrthoDB" id="9815954at2"/>
<keyword evidence="9 10" id="KW-0998">Cell outer membrane</keyword>
<dbReference type="InterPro" id="IPR012910">
    <property type="entry name" value="Plug_dom"/>
</dbReference>
<dbReference type="EMBL" id="CP007029">
    <property type="protein sequence ID" value="AHE99372.1"/>
    <property type="molecule type" value="Genomic_DNA"/>
</dbReference>
<dbReference type="InterPro" id="IPR036942">
    <property type="entry name" value="Beta-barrel_TonB_sf"/>
</dbReference>
<feature type="domain" description="TonB-dependent receptor-like beta-barrel" evidence="13">
    <location>
        <begin position="174"/>
        <end position="570"/>
    </location>
</feature>
<evidence type="ECO:0000259" key="13">
    <source>
        <dbReference type="Pfam" id="PF00593"/>
    </source>
</evidence>
<dbReference type="SUPFAM" id="SSF56935">
    <property type="entry name" value="Porins"/>
    <property type="match status" value="1"/>
</dbReference>
<evidence type="ECO:0000313" key="15">
    <source>
        <dbReference type="EMBL" id="AHE99372.1"/>
    </source>
</evidence>
<proteinExistence type="inferred from homology"/>
<feature type="chain" id="PRO_5004786952" evidence="12">
    <location>
        <begin position="27"/>
        <end position="596"/>
    </location>
</feature>
<evidence type="ECO:0000256" key="9">
    <source>
        <dbReference type="ARBA" id="ARBA00023237"/>
    </source>
</evidence>
<feature type="domain" description="TonB-dependent receptor plug" evidence="14">
    <location>
        <begin position="44"/>
        <end position="149"/>
    </location>
</feature>
<dbReference type="InterPro" id="IPR000531">
    <property type="entry name" value="Beta-barrel_TonB"/>
</dbReference>
<evidence type="ECO:0000256" key="10">
    <source>
        <dbReference type="PROSITE-ProRule" id="PRU01360"/>
    </source>
</evidence>
<evidence type="ECO:0000259" key="14">
    <source>
        <dbReference type="Pfam" id="PF07715"/>
    </source>
</evidence>
<sequence length="596" mass="66117">MKIRRFPVATVLAGVTFVSSVPAVLATELEPIIVTATRTAQTVDESLSAVTVIEREEIERLQPAQFADLLRNRAGISVADTGPFGKTTGVFLRGTNSDHTLLLVDGVRMGAATVGGASWQFLSPSEIERIEIVRGPRASVYGADAIGGVIQVFTRKGAEGPPRFNAYSRIGSFNTREAGAGVQGGDAHTRYSLSATHQATDGINVRDEVGDDDRDGFRNTSVASQLSHRFDNGLELFGNLLRSQGRTEFDGFEDETDFVHQALRAGVRGDLTETWHSELTIGQSRDEHDNFGQGQFSSRFDTRRDMADWRNDLMLGESLLWTVGLDWQQDRVESSVDFDETRRYNRAVYQVLQAELGRHDLQGSLRHDDNEAYGGNTTGQVAWGFRLTENLQSRASYGTAFKAPTFNELYWPGDGNPDLDPEKSETFEAGLRYVHQALYWDAALFQTDVRKLISGWPPVNIDEARIRGLELETGWHLADWHGAAALTLLDAEDRDTGNELARRPRASLRLDLDRQIGDFSVGGTVLARGRSFDYDWMGNAERLAGHALLNLRASWQLAPQWSLRATLDNITDKDYQTAAGFNQPGRAAYLSVHFQQ</sequence>
<dbReference type="InterPro" id="IPR039426">
    <property type="entry name" value="TonB-dep_rcpt-like"/>
</dbReference>
<keyword evidence="4 10" id="KW-0812">Transmembrane</keyword>
<evidence type="ECO:0000256" key="3">
    <source>
        <dbReference type="ARBA" id="ARBA00022452"/>
    </source>
</evidence>
<evidence type="ECO:0000256" key="4">
    <source>
        <dbReference type="ARBA" id="ARBA00022692"/>
    </source>
</evidence>
<dbReference type="Gene3D" id="2.40.170.20">
    <property type="entry name" value="TonB-dependent receptor, beta-barrel domain"/>
    <property type="match status" value="1"/>
</dbReference>
<dbReference type="STRING" id="713585.THITH_14995"/>
<evidence type="ECO:0000256" key="12">
    <source>
        <dbReference type="SAM" id="SignalP"/>
    </source>
</evidence>
<keyword evidence="5 12" id="KW-0732">Signal</keyword>
<evidence type="ECO:0000313" key="16">
    <source>
        <dbReference type="Proteomes" id="UP000005289"/>
    </source>
</evidence>
<evidence type="ECO:0000256" key="1">
    <source>
        <dbReference type="ARBA" id="ARBA00004571"/>
    </source>
</evidence>
<dbReference type="Proteomes" id="UP000005289">
    <property type="component" value="Chromosome"/>
</dbReference>
<dbReference type="Gene3D" id="2.170.130.10">
    <property type="entry name" value="TonB-dependent receptor, plug domain"/>
    <property type="match status" value="1"/>
</dbReference>
<keyword evidence="15" id="KW-0675">Receptor</keyword>
<name>W0DQ50_9GAMM</name>
<dbReference type="GO" id="GO:0006811">
    <property type="term" value="P:monoatomic ion transport"/>
    <property type="evidence" value="ECO:0007669"/>
    <property type="project" value="UniProtKB-KW"/>
</dbReference>
<dbReference type="GO" id="GO:0009279">
    <property type="term" value="C:cell outer membrane"/>
    <property type="evidence" value="ECO:0007669"/>
    <property type="project" value="UniProtKB-SubCell"/>
</dbReference>
<keyword evidence="16" id="KW-1185">Reference proteome</keyword>
<organism evidence="15 16">
    <name type="scientific">Thioalkalivibrio paradoxus ARh 1</name>
    <dbReference type="NCBI Taxonomy" id="713585"/>
    <lineage>
        <taxon>Bacteria</taxon>
        <taxon>Pseudomonadati</taxon>
        <taxon>Pseudomonadota</taxon>
        <taxon>Gammaproteobacteria</taxon>
        <taxon>Chromatiales</taxon>
        <taxon>Ectothiorhodospiraceae</taxon>
        <taxon>Thioalkalivibrio</taxon>
    </lineage>
</organism>
<dbReference type="Pfam" id="PF07715">
    <property type="entry name" value="Plug"/>
    <property type="match status" value="1"/>
</dbReference>
<accession>W0DQ50</accession>
<keyword evidence="6" id="KW-0406">Ion transport</keyword>
<comment type="similarity">
    <text evidence="10 11">Belongs to the TonB-dependent receptor family.</text>
</comment>
<evidence type="ECO:0000256" key="5">
    <source>
        <dbReference type="ARBA" id="ARBA00022729"/>
    </source>
</evidence>
<dbReference type="Pfam" id="PF00593">
    <property type="entry name" value="TonB_dep_Rec_b-barrel"/>
    <property type="match status" value="1"/>
</dbReference>